<dbReference type="PANTHER" id="PTHR20883:SF15">
    <property type="entry name" value="PHYTANOYL-COA DIOXYGENASE DOMAIN-CONTAINING PROTEIN 1"/>
    <property type="match status" value="1"/>
</dbReference>
<organism evidence="4 5">
    <name type="scientific">Coccomyxa viridis</name>
    <dbReference type="NCBI Taxonomy" id="1274662"/>
    <lineage>
        <taxon>Eukaryota</taxon>
        <taxon>Viridiplantae</taxon>
        <taxon>Chlorophyta</taxon>
        <taxon>core chlorophytes</taxon>
        <taxon>Trebouxiophyceae</taxon>
        <taxon>Trebouxiophyceae incertae sedis</taxon>
        <taxon>Coccomyxaceae</taxon>
        <taxon>Coccomyxa</taxon>
    </lineage>
</organism>
<evidence type="ECO:0000256" key="1">
    <source>
        <dbReference type="ARBA" id="ARBA00001962"/>
    </source>
</evidence>
<dbReference type="EMBL" id="CAUYUE010000014">
    <property type="protein sequence ID" value="CAK0786242.1"/>
    <property type="molecule type" value="Genomic_DNA"/>
</dbReference>
<evidence type="ECO:0000256" key="3">
    <source>
        <dbReference type="ARBA" id="ARBA00023004"/>
    </source>
</evidence>
<keyword evidence="5" id="KW-1185">Reference proteome</keyword>
<sequence>MDIIPSSGLSDEQIQRFQKQGFLVLENFAAPEEVQRLRKRAEQLVDDFEPESVSVFSTKSQTKKTDQYFLESANNVSFFFEEDAFAEDGSLQQAKALSINKIGHALHDLDPEFRSFSRSEKVAAILESLHIKRPLPVQSMYIFKQPKIGGEVRPHQDSTFLRTSPPSVIGLWWALEDSTKQNGCLWALPGIHQQGVARQFIRKEDDTVTFDNDQPQYPIEDFIPIEVPSGSLVLLHGANVHFSYSNTSPHSRHAYSMHVIEGAPGTDYLQDNWLRRHDNFPFQPLAMPQAA</sequence>
<dbReference type="InterPro" id="IPR008775">
    <property type="entry name" value="Phytyl_CoA_dOase-like"/>
</dbReference>
<protein>
    <recommendedName>
        <fullName evidence="6">Phytanoyl-CoA dioxygenase</fullName>
    </recommendedName>
</protein>
<reference evidence="4 5" key="1">
    <citation type="submission" date="2023-10" db="EMBL/GenBank/DDBJ databases">
        <authorList>
            <person name="Maclean D."/>
            <person name="Macfadyen A."/>
        </authorList>
    </citation>
    <scope>NUCLEOTIDE SEQUENCE [LARGE SCALE GENOMIC DNA]</scope>
</reference>
<evidence type="ECO:0000256" key="2">
    <source>
        <dbReference type="ARBA" id="ARBA00022723"/>
    </source>
</evidence>
<evidence type="ECO:0000313" key="5">
    <source>
        <dbReference type="Proteomes" id="UP001314263"/>
    </source>
</evidence>
<evidence type="ECO:0008006" key="6">
    <source>
        <dbReference type="Google" id="ProtNLM"/>
    </source>
</evidence>
<keyword evidence="2" id="KW-0479">Metal-binding</keyword>
<gene>
    <name evidence="4" type="ORF">CVIRNUC_009455</name>
</gene>
<dbReference type="PANTHER" id="PTHR20883">
    <property type="entry name" value="PHYTANOYL-COA DIOXYGENASE DOMAIN CONTAINING 1"/>
    <property type="match status" value="1"/>
</dbReference>
<proteinExistence type="predicted"/>
<keyword evidence="3" id="KW-0408">Iron</keyword>
<evidence type="ECO:0000313" key="4">
    <source>
        <dbReference type="EMBL" id="CAK0786242.1"/>
    </source>
</evidence>
<dbReference type="Gene3D" id="2.60.120.620">
    <property type="entry name" value="q2cbj1_9rhob like domain"/>
    <property type="match status" value="1"/>
</dbReference>
<dbReference type="GO" id="GO:0046872">
    <property type="term" value="F:metal ion binding"/>
    <property type="evidence" value="ECO:0007669"/>
    <property type="project" value="UniProtKB-KW"/>
</dbReference>
<dbReference type="SUPFAM" id="SSF51197">
    <property type="entry name" value="Clavaminate synthase-like"/>
    <property type="match status" value="1"/>
</dbReference>
<comment type="cofactor">
    <cofactor evidence="1">
        <name>Fe cation</name>
        <dbReference type="ChEBI" id="CHEBI:24875"/>
    </cofactor>
</comment>
<dbReference type="Proteomes" id="UP001314263">
    <property type="component" value="Unassembled WGS sequence"/>
</dbReference>
<accession>A0AAV1IGH5</accession>
<comment type="caution">
    <text evidence="4">The sequence shown here is derived from an EMBL/GenBank/DDBJ whole genome shotgun (WGS) entry which is preliminary data.</text>
</comment>
<dbReference type="AlphaFoldDB" id="A0AAV1IGH5"/>
<name>A0AAV1IGH5_9CHLO</name>
<dbReference type="Pfam" id="PF05721">
    <property type="entry name" value="PhyH"/>
    <property type="match status" value="1"/>
</dbReference>